<dbReference type="AlphaFoldDB" id="A0A7W6RRG0"/>
<reference evidence="1 2" key="1">
    <citation type="submission" date="2020-08" db="EMBL/GenBank/DDBJ databases">
        <title>Genomic Encyclopedia of Type Strains, Phase IV (KMG-V): Genome sequencing to study the core and pangenomes of soil and plant-associated prokaryotes.</title>
        <authorList>
            <person name="Whitman W."/>
        </authorList>
    </citation>
    <scope>NUCLEOTIDE SEQUENCE [LARGE SCALE GENOMIC DNA]</scope>
    <source>
        <strain evidence="1 2">SEMIA 402</strain>
    </source>
</reference>
<name>A0A7W6RRG0_9HYPH</name>
<evidence type="ECO:0000313" key="1">
    <source>
        <dbReference type="EMBL" id="MBB4277299.1"/>
    </source>
</evidence>
<organism evidence="1 2">
    <name type="scientific">Rhizobium mongolense</name>
    <dbReference type="NCBI Taxonomy" id="57676"/>
    <lineage>
        <taxon>Bacteria</taxon>
        <taxon>Pseudomonadati</taxon>
        <taxon>Pseudomonadota</taxon>
        <taxon>Alphaproteobacteria</taxon>
        <taxon>Hyphomicrobiales</taxon>
        <taxon>Rhizobiaceae</taxon>
        <taxon>Rhizobium/Agrobacterium group</taxon>
        <taxon>Rhizobium</taxon>
    </lineage>
</organism>
<dbReference type="EMBL" id="JACIGM010000012">
    <property type="protein sequence ID" value="MBB4277299.1"/>
    <property type="molecule type" value="Genomic_DNA"/>
</dbReference>
<accession>A0A7W6RRG0</accession>
<gene>
    <name evidence="1" type="ORF">GGE12_005102</name>
</gene>
<evidence type="ECO:0000313" key="2">
    <source>
        <dbReference type="Proteomes" id="UP000533641"/>
    </source>
</evidence>
<sequence>MSFAVLQDDQRPPRGELIARFPHTGFESDRLLV</sequence>
<comment type="caution">
    <text evidence="1">The sequence shown here is derived from an EMBL/GenBank/DDBJ whole genome shotgun (WGS) entry which is preliminary data.</text>
</comment>
<proteinExistence type="predicted"/>
<protein>
    <submittedName>
        <fullName evidence="1">Uncharacterized protein</fullName>
    </submittedName>
</protein>
<dbReference type="Proteomes" id="UP000533641">
    <property type="component" value="Unassembled WGS sequence"/>
</dbReference>